<sequence>MKGFVKSLLLLAVLAAACHATRAGPLAYGICQSGCNSVAVACYKAGGFIFGVPTWGAAVPATIGGCNAALGKCMAACVAAGASPTA</sequence>
<evidence type="ECO:0008006" key="4">
    <source>
        <dbReference type="Google" id="ProtNLM"/>
    </source>
</evidence>
<reference evidence="2" key="1">
    <citation type="journal article" date="2020" name="bioRxiv">
        <title>Comparative genomics of Chlamydomonas.</title>
        <authorList>
            <person name="Craig R.J."/>
            <person name="Hasan A.R."/>
            <person name="Ness R.W."/>
            <person name="Keightley P.D."/>
        </authorList>
    </citation>
    <scope>NUCLEOTIDE SEQUENCE</scope>
    <source>
        <strain evidence="2">SAG 7.73</strain>
    </source>
</reference>
<evidence type="ECO:0000313" key="2">
    <source>
        <dbReference type="EMBL" id="KAG2439968.1"/>
    </source>
</evidence>
<accession>A0A835TB91</accession>
<dbReference type="AlphaFoldDB" id="A0A835TB91"/>
<name>A0A835TB91_CHLIN</name>
<evidence type="ECO:0000313" key="3">
    <source>
        <dbReference type="Proteomes" id="UP000650467"/>
    </source>
</evidence>
<dbReference type="PANTHER" id="PTHR37475:SF1">
    <property type="entry name" value="ZYGOTE-SPECIFIC PROTEIN"/>
    <property type="match status" value="1"/>
</dbReference>
<keyword evidence="3" id="KW-1185">Reference proteome</keyword>
<feature type="chain" id="PRO_5032915784" description="Zygote-specific protein" evidence="1">
    <location>
        <begin position="24"/>
        <end position="86"/>
    </location>
</feature>
<comment type="caution">
    <text evidence="2">The sequence shown here is derived from an EMBL/GenBank/DDBJ whole genome shotgun (WGS) entry which is preliminary data.</text>
</comment>
<dbReference type="OrthoDB" id="10063670at2759"/>
<proteinExistence type="predicted"/>
<dbReference type="PANTHER" id="PTHR37475">
    <property type="entry name" value="ZYGOTE-SPECIFIC CLASS V COPY B GENE PROTEIN"/>
    <property type="match status" value="1"/>
</dbReference>
<gene>
    <name evidence="2" type="ORF">HXX76_004087</name>
</gene>
<dbReference type="Proteomes" id="UP000650467">
    <property type="component" value="Unassembled WGS sequence"/>
</dbReference>
<feature type="signal peptide" evidence="1">
    <location>
        <begin position="1"/>
        <end position="23"/>
    </location>
</feature>
<protein>
    <recommendedName>
        <fullName evidence="4">Zygote-specific protein</fullName>
    </recommendedName>
</protein>
<keyword evidence="1" id="KW-0732">Signal</keyword>
<organism evidence="2 3">
    <name type="scientific">Chlamydomonas incerta</name>
    <dbReference type="NCBI Taxonomy" id="51695"/>
    <lineage>
        <taxon>Eukaryota</taxon>
        <taxon>Viridiplantae</taxon>
        <taxon>Chlorophyta</taxon>
        <taxon>core chlorophytes</taxon>
        <taxon>Chlorophyceae</taxon>
        <taxon>CS clade</taxon>
        <taxon>Chlamydomonadales</taxon>
        <taxon>Chlamydomonadaceae</taxon>
        <taxon>Chlamydomonas</taxon>
    </lineage>
</organism>
<dbReference type="PROSITE" id="PS51257">
    <property type="entry name" value="PROKAR_LIPOPROTEIN"/>
    <property type="match status" value="1"/>
</dbReference>
<evidence type="ECO:0000256" key="1">
    <source>
        <dbReference type="SAM" id="SignalP"/>
    </source>
</evidence>
<dbReference type="EMBL" id="JAEHOC010000007">
    <property type="protein sequence ID" value="KAG2439968.1"/>
    <property type="molecule type" value="Genomic_DNA"/>
</dbReference>